<dbReference type="GO" id="GO:0045053">
    <property type="term" value="P:protein retention in Golgi apparatus"/>
    <property type="evidence" value="ECO:0007669"/>
    <property type="project" value="TreeGrafter"/>
</dbReference>
<gene>
    <name evidence="2" type="ORF">M8C21_024425</name>
</gene>
<evidence type="ECO:0000313" key="2">
    <source>
        <dbReference type="EMBL" id="KAI7740513.1"/>
    </source>
</evidence>
<dbReference type="InterPro" id="IPR026847">
    <property type="entry name" value="VPS13"/>
</dbReference>
<dbReference type="GO" id="GO:0006623">
    <property type="term" value="P:protein targeting to vacuole"/>
    <property type="evidence" value="ECO:0007669"/>
    <property type="project" value="TreeGrafter"/>
</dbReference>
<dbReference type="PANTHER" id="PTHR16166:SF130">
    <property type="entry name" value="PROTEIN SORTING-ASSOCIATED PROTEIN, PUTATIVE (DUF1162)-RELATED"/>
    <property type="match status" value="1"/>
</dbReference>
<evidence type="ECO:0000259" key="1">
    <source>
        <dbReference type="Pfam" id="PF25036"/>
    </source>
</evidence>
<dbReference type="AlphaFoldDB" id="A0AAD5CF75"/>
<sequence>MELRFQRPEQENEHASVMLKAGGTIDDSTAAFDVIKTSGGSKKALISLSVGNIIFSFRPKVSDDSMGWSDELKGGKAARLSGLFDKISYHVQKAFPVESEKSSFSTARTLSKSKEVIKVTRNIEYPLVSFTQVFLFRLYFDLFTDRSLPKDRESMSKHATIPCGSSVNLYANPEAMFLTVTLTAFGLSCKPVNCGDWAKKLLKQKKDGRNLDMELNFGDGRYFCSLRLSCGHRGILEAAIFTPYTLKNNTDFGLFCLAPYHNPLSRNEAEELCSQGYSQLGAFLPPKSAISWFLRTNKVSLKLLDDKATEKALLDLDAISGLTEINLEMEEKSGLKYITKLGVSLHPSIGKVVPSQVVSLSPRYVVLNESDEVITLRQCNLEFRPNEAGLGWSGPVCVASMGRFFIKFRRSVNVSETEENTHDFAVVIVSEENSSLVLRFHRPPNMNLPYRIENCLRDTSITYYQKGSTELETLGSEKQVNYVWDDLSLTHKLVVQISGLHLLREVNLDKVRAWKPFYKAGKHRALGFNFPLDKKAGDKVKLTSFSQLNESQMVNVGYEVYTDGLTRVLRICERNDSRKLDKVFYPGAKITIRVSRFAISLCERAKQEEESERAPVYTPIIVMRLSNISLDSMLTDQQKINQIRVQSMSVDQKWVGAPFAAMLRRHESGFSDTCDSMLRVVLILLPSTSNIRQVKYSSIVLQPVDLNLDEETLMKIVPFYRKSLSDPNAPSRQYYFDHFEIHPVKIIASFLPGDSYSSYDSTQETLRTLLHSVIKVPEIKNKTVELNGVLVTHALITLSELSIKCAQHYSWYVMRAIYIAKGSPLLPPAFASIFDDLASSSLDVFFDPSSGLVKLPGLTIGTFKLLSKCIDGKGFSGTKRYLGDLGKTLKTAGSNILFAAVTEVSDSVLKGAETNGFNGMFTGFQQGILKLAMEPSVLGSAFTEGGPDRKIKLDRNPGIDELYIEGYLQAMLDTMYKHEYLRVRVIDDQEWKIVPTVLTLCEHLFVNFAIGWLRKQAGDLSSKIQWENKFKFGAKKAITKQETKVSVWKWGVGRFVFAGMVAYVDGRLCRSIPNPVARRIVSGFVLSFLDNNDDN</sequence>
<dbReference type="Pfam" id="PF25036">
    <property type="entry name" value="VPS13_VAB"/>
    <property type="match status" value="1"/>
</dbReference>
<accession>A0AAD5CF75</accession>
<proteinExistence type="predicted"/>
<protein>
    <recommendedName>
        <fullName evidence="1">Vacuolar protein sorting-associated protein 13 VPS13 adaptor binding domain-containing protein</fullName>
    </recommendedName>
</protein>
<dbReference type="EMBL" id="JAMZMK010008417">
    <property type="protein sequence ID" value="KAI7740513.1"/>
    <property type="molecule type" value="Genomic_DNA"/>
</dbReference>
<organism evidence="2 3">
    <name type="scientific">Ambrosia artemisiifolia</name>
    <name type="common">Common ragweed</name>
    <dbReference type="NCBI Taxonomy" id="4212"/>
    <lineage>
        <taxon>Eukaryota</taxon>
        <taxon>Viridiplantae</taxon>
        <taxon>Streptophyta</taxon>
        <taxon>Embryophyta</taxon>
        <taxon>Tracheophyta</taxon>
        <taxon>Spermatophyta</taxon>
        <taxon>Magnoliopsida</taxon>
        <taxon>eudicotyledons</taxon>
        <taxon>Gunneridae</taxon>
        <taxon>Pentapetalae</taxon>
        <taxon>asterids</taxon>
        <taxon>campanulids</taxon>
        <taxon>Asterales</taxon>
        <taxon>Asteraceae</taxon>
        <taxon>Asteroideae</taxon>
        <taxon>Heliantheae alliance</taxon>
        <taxon>Heliantheae</taxon>
        <taxon>Ambrosia</taxon>
    </lineage>
</organism>
<dbReference type="Proteomes" id="UP001206925">
    <property type="component" value="Unassembled WGS sequence"/>
</dbReference>
<reference evidence="2" key="1">
    <citation type="submission" date="2022-06" db="EMBL/GenBank/DDBJ databases">
        <title>Uncovering the hologenomic basis of an extraordinary plant invasion.</title>
        <authorList>
            <person name="Bieker V.C."/>
            <person name="Martin M.D."/>
            <person name="Gilbert T."/>
            <person name="Hodgins K."/>
            <person name="Battlay P."/>
            <person name="Petersen B."/>
            <person name="Wilson J."/>
        </authorList>
    </citation>
    <scope>NUCLEOTIDE SEQUENCE</scope>
    <source>
        <strain evidence="2">AA19_3_7</strain>
        <tissue evidence="2">Leaf</tissue>
    </source>
</reference>
<keyword evidence="3" id="KW-1185">Reference proteome</keyword>
<dbReference type="PANTHER" id="PTHR16166">
    <property type="entry name" value="VACUOLAR PROTEIN SORTING-ASSOCIATED PROTEIN VPS13"/>
    <property type="match status" value="1"/>
</dbReference>
<dbReference type="InterPro" id="IPR009543">
    <property type="entry name" value="VPS13_VAB"/>
</dbReference>
<evidence type="ECO:0000313" key="3">
    <source>
        <dbReference type="Proteomes" id="UP001206925"/>
    </source>
</evidence>
<name>A0AAD5CF75_AMBAR</name>
<feature type="domain" description="Vacuolar protein sorting-associated protein 13 VPS13 adaptor binding" evidence="1">
    <location>
        <begin position="231"/>
        <end position="380"/>
    </location>
</feature>
<comment type="caution">
    <text evidence="2">The sequence shown here is derived from an EMBL/GenBank/DDBJ whole genome shotgun (WGS) entry which is preliminary data.</text>
</comment>